<reference evidence="3 4" key="1">
    <citation type="journal article" date="2013" name="Int. J. Syst. Evol. Microbiol.">
        <title>Chryseobacterium angstadtii sp. nov., isolated from a newt tank.</title>
        <authorList>
            <person name="Kirk K.E."/>
            <person name="Hoffman J.A."/>
            <person name="Smith K.A."/>
            <person name="Strahan B.L."/>
            <person name="Failor K.C."/>
            <person name="Krebs J.E."/>
            <person name="Gale A.N."/>
            <person name="Do T.D."/>
            <person name="Sontag T.C."/>
            <person name="Batties A.M."/>
            <person name="Mistiszyn K."/>
            <person name="Newman J.D."/>
        </authorList>
    </citation>
    <scope>NUCLEOTIDE SEQUENCE [LARGE SCALE GENOMIC DNA]</scope>
    <source>
        <strain evidence="3 4">KM</strain>
    </source>
</reference>
<protein>
    <recommendedName>
        <fullName evidence="2">PKD domain-containing protein</fullName>
    </recommendedName>
</protein>
<keyword evidence="4" id="KW-1185">Reference proteome</keyword>
<dbReference type="OrthoDB" id="7443339at2"/>
<dbReference type="InterPro" id="IPR036514">
    <property type="entry name" value="SGNH_hydro_sf"/>
</dbReference>
<dbReference type="Pfam" id="PF18911">
    <property type="entry name" value="PKD_4"/>
    <property type="match status" value="1"/>
</dbReference>
<evidence type="ECO:0000313" key="4">
    <source>
        <dbReference type="Proteomes" id="UP000036261"/>
    </source>
</evidence>
<dbReference type="GO" id="GO:0016788">
    <property type="term" value="F:hydrolase activity, acting on ester bonds"/>
    <property type="evidence" value="ECO:0007669"/>
    <property type="project" value="UniProtKB-ARBA"/>
</dbReference>
<sequence>MNSMIKNILAFVLINFCTLIFAQADQVLFIGNSMTYFNDMPVLFKDLAATKGKNVEVTSHTVGGAGFVNHVNDNALYQTIRSKNYKYVVMQPGTAESAGHSFPVSVTAERGRKLRDSIRKYSPCSKIFLYEIPYGVPSQNDYATYFNLQRTIKDSITKMSTLMQVEMVPAGESARAHYTATQDLALHSSYNDVHPGPQGSYLVAASVYTALFQDRIFPSTFYSGMTQVKAEYYQQLADGTFFSNPAQWNSNVFHLHAGFSAGGNGQNVTFSNLSTNYDTVLWTFGDGTTSTSVSPNHVYGAAGTYTVTLTATKNSCSETISKTINTGQLAVSESALQSFRFYPNPVSETGYLKTDKFIKEIEIYTIDGRKIQAIRYAKVRDAKIDFSAYAKGIYILHIHFEDNGSEKLKITKD</sequence>
<gene>
    <name evidence="3" type="ORF">ACM46_15990</name>
</gene>
<dbReference type="AlphaFoldDB" id="A0A0J7I579"/>
<dbReference type="Gene3D" id="2.60.40.10">
    <property type="entry name" value="Immunoglobulins"/>
    <property type="match status" value="1"/>
</dbReference>
<dbReference type="PATRIC" id="fig|558151.6.peg.3383"/>
<dbReference type="InterPro" id="IPR013783">
    <property type="entry name" value="Ig-like_fold"/>
</dbReference>
<keyword evidence="1" id="KW-0732">Signal</keyword>
<organism evidence="3 4">
    <name type="scientific">Chryseobacterium angstadtii</name>
    <dbReference type="NCBI Taxonomy" id="558151"/>
    <lineage>
        <taxon>Bacteria</taxon>
        <taxon>Pseudomonadati</taxon>
        <taxon>Bacteroidota</taxon>
        <taxon>Flavobacteriia</taxon>
        <taxon>Flavobacteriales</taxon>
        <taxon>Weeksellaceae</taxon>
        <taxon>Chryseobacterium group</taxon>
        <taxon>Chryseobacterium</taxon>
    </lineage>
</organism>
<dbReference type="Gene3D" id="3.40.50.1110">
    <property type="entry name" value="SGNH hydrolase"/>
    <property type="match status" value="1"/>
</dbReference>
<proteinExistence type="predicted"/>
<dbReference type="SMART" id="SM00089">
    <property type="entry name" value="PKD"/>
    <property type="match status" value="1"/>
</dbReference>
<dbReference type="InterPro" id="IPR035986">
    <property type="entry name" value="PKD_dom_sf"/>
</dbReference>
<comment type="caution">
    <text evidence="3">The sequence shown here is derived from an EMBL/GenBank/DDBJ whole genome shotgun (WGS) entry which is preliminary data.</text>
</comment>
<evidence type="ECO:0000256" key="1">
    <source>
        <dbReference type="ARBA" id="ARBA00022729"/>
    </source>
</evidence>
<dbReference type="RefSeq" id="WP_048507679.1">
    <property type="nucleotide sequence ID" value="NZ_LFND01000005.1"/>
</dbReference>
<dbReference type="SUPFAM" id="SSF49299">
    <property type="entry name" value="PKD domain"/>
    <property type="match status" value="1"/>
</dbReference>
<dbReference type="STRING" id="558151.ACM46_15990"/>
<dbReference type="CDD" id="cd00146">
    <property type="entry name" value="PKD"/>
    <property type="match status" value="1"/>
</dbReference>
<dbReference type="Pfam" id="PF18962">
    <property type="entry name" value="Por_Secre_tail"/>
    <property type="match status" value="1"/>
</dbReference>
<dbReference type="InterPro" id="IPR000601">
    <property type="entry name" value="PKD_dom"/>
</dbReference>
<feature type="domain" description="PKD" evidence="2">
    <location>
        <begin position="282"/>
        <end position="324"/>
    </location>
</feature>
<dbReference type="Proteomes" id="UP000036261">
    <property type="component" value="Unassembled WGS sequence"/>
</dbReference>
<name>A0A0J7I579_9FLAO</name>
<dbReference type="SUPFAM" id="SSF52266">
    <property type="entry name" value="SGNH hydrolase"/>
    <property type="match status" value="1"/>
</dbReference>
<dbReference type="EMBL" id="LFND01000005">
    <property type="protein sequence ID" value="KMQ61512.1"/>
    <property type="molecule type" value="Genomic_DNA"/>
</dbReference>
<dbReference type="InterPro" id="IPR022409">
    <property type="entry name" value="PKD/Chitinase_dom"/>
</dbReference>
<dbReference type="InterPro" id="IPR026444">
    <property type="entry name" value="Secre_tail"/>
</dbReference>
<dbReference type="CDD" id="cd00229">
    <property type="entry name" value="SGNH_hydrolase"/>
    <property type="match status" value="1"/>
</dbReference>
<dbReference type="PROSITE" id="PS50093">
    <property type="entry name" value="PKD"/>
    <property type="match status" value="1"/>
</dbReference>
<evidence type="ECO:0000313" key="3">
    <source>
        <dbReference type="EMBL" id="KMQ61512.1"/>
    </source>
</evidence>
<accession>A0A0J7I579</accession>
<dbReference type="NCBIfam" id="TIGR04183">
    <property type="entry name" value="Por_Secre_tail"/>
    <property type="match status" value="1"/>
</dbReference>
<evidence type="ECO:0000259" key="2">
    <source>
        <dbReference type="PROSITE" id="PS50093"/>
    </source>
</evidence>